<organism evidence="2 3">
    <name type="scientific">Acidaminococcus fermentans</name>
    <dbReference type="NCBI Taxonomy" id="905"/>
    <lineage>
        <taxon>Bacteria</taxon>
        <taxon>Bacillati</taxon>
        <taxon>Bacillota</taxon>
        <taxon>Negativicutes</taxon>
        <taxon>Acidaminococcales</taxon>
        <taxon>Acidaminococcaceae</taxon>
        <taxon>Acidaminococcus</taxon>
    </lineage>
</organism>
<feature type="chain" id="PRO_5033002442" description="DUF2092 domain-containing protein" evidence="1">
    <location>
        <begin position="27"/>
        <end position="299"/>
    </location>
</feature>
<evidence type="ECO:0008006" key="4">
    <source>
        <dbReference type="Google" id="ProtNLM"/>
    </source>
</evidence>
<evidence type="ECO:0000256" key="1">
    <source>
        <dbReference type="SAM" id="SignalP"/>
    </source>
</evidence>
<keyword evidence="1" id="KW-0732">Signal</keyword>
<dbReference type="Proteomes" id="UP000182379">
    <property type="component" value="Unassembled WGS sequence"/>
</dbReference>
<name>A0A1H2Y8A0_ACIFE</name>
<dbReference type="EMBL" id="FNOP01000010">
    <property type="protein sequence ID" value="SDX01270.1"/>
    <property type="molecule type" value="Genomic_DNA"/>
</dbReference>
<dbReference type="RefSeq" id="WP_074706605.1">
    <property type="nucleotide sequence ID" value="NZ_CAMEFB010000001.1"/>
</dbReference>
<dbReference type="AlphaFoldDB" id="A0A1H2Y8A0"/>
<reference evidence="2 3" key="1">
    <citation type="submission" date="2016-10" db="EMBL/GenBank/DDBJ databases">
        <authorList>
            <person name="Varghese N."/>
            <person name="Submissions S."/>
        </authorList>
    </citation>
    <scope>NUCLEOTIDE SEQUENCE [LARGE SCALE GENOMIC DNA]</scope>
    <source>
        <strain evidence="2 3">WCC6</strain>
    </source>
</reference>
<evidence type="ECO:0000313" key="3">
    <source>
        <dbReference type="Proteomes" id="UP000182379"/>
    </source>
</evidence>
<protein>
    <recommendedName>
        <fullName evidence="4">DUF2092 domain-containing protein</fullName>
    </recommendedName>
</protein>
<sequence length="299" mass="32718">MKLLSKIRAAGLSLLLVLSAGSLVQAAAPVDKAVVKDLVRSQSVMAKEKYIQYEMKGTLFSPIGVGNLTLTGNGVEETDKKNTRMEKLSGDLHGTGELTLLTGQQTVSQPIDGYFFAEKGQLTQYINSGKGWAKTVRPYTLPLLPDPDGKKAEKELLQYLSSAKVAKETSREKTLELTLDGQKLAQKLASDPEFKKQKDGERIQALVAQVKEVPYTVVLDKKTWRVKRLGMDLTPVLQTAGGYFLDAAAKAKKISPEQQQMFTSLLGSSTLVFAFQFDYQQGKDVTLPEAVAKAAKTEE</sequence>
<gene>
    <name evidence="2" type="ORF">SAMN05216495_11086</name>
</gene>
<feature type="signal peptide" evidence="1">
    <location>
        <begin position="1"/>
        <end position="26"/>
    </location>
</feature>
<accession>A0A1H2Y8A0</accession>
<comment type="caution">
    <text evidence="2">The sequence shown here is derived from an EMBL/GenBank/DDBJ whole genome shotgun (WGS) entry which is preliminary data.</text>
</comment>
<proteinExistence type="predicted"/>
<evidence type="ECO:0000313" key="2">
    <source>
        <dbReference type="EMBL" id="SDX01270.1"/>
    </source>
</evidence>